<reference evidence="3" key="1">
    <citation type="journal article" date="2019" name="Int. J. Syst. Evol. Microbiol.">
        <title>The Global Catalogue of Microorganisms (GCM) 10K type strain sequencing project: providing services to taxonomists for standard genome sequencing and annotation.</title>
        <authorList>
            <consortium name="The Broad Institute Genomics Platform"/>
            <consortium name="The Broad Institute Genome Sequencing Center for Infectious Disease"/>
            <person name="Wu L."/>
            <person name="Ma J."/>
        </authorList>
    </citation>
    <scope>NUCLEOTIDE SEQUENCE [LARGE SCALE GENOMIC DNA]</scope>
    <source>
        <strain evidence="3">CECT 7477</strain>
    </source>
</reference>
<proteinExistence type="predicted"/>
<organism evidence="2 3">
    <name type="scientific">Euzebyella saccharophila</name>
    <dbReference type="NCBI Taxonomy" id="679664"/>
    <lineage>
        <taxon>Bacteria</taxon>
        <taxon>Pseudomonadati</taxon>
        <taxon>Bacteroidota</taxon>
        <taxon>Flavobacteriia</taxon>
        <taxon>Flavobacteriales</taxon>
        <taxon>Flavobacteriaceae</taxon>
        <taxon>Euzebyella</taxon>
    </lineage>
</organism>
<evidence type="ECO:0000313" key="3">
    <source>
        <dbReference type="Proteomes" id="UP001595814"/>
    </source>
</evidence>
<dbReference type="EMBL" id="JBHSAW010000025">
    <property type="protein sequence ID" value="MFC4098036.1"/>
    <property type="molecule type" value="Genomic_DNA"/>
</dbReference>
<dbReference type="Proteomes" id="UP001595814">
    <property type="component" value="Unassembled WGS sequence"/>
</dbReference>
<feature type="non-terminal residue" evidence="2">
    <location>
        <position position="1"/>
    </location>
</feature>
<feature type="region of interest" description="Disordered" evidence="1">
    <location>
        <begin position="1"/>
        <end position="20"/>
    </location>
</feature>
<keyword evidence="3" id="KW-1185">Reference proteome</keyword>
<evidence type="ECO:0000256" key="1">
    <source>
        <dbReference type="SAM" id="MobiDB-lite"/>
    </source>
</evidence>
<protein>
    <submittedName>
        <fullName evidence="2">Uncharacterized protein</fullName>
    </submittedName>
</protein>
<dbReference type="RefSeq" id="WP_225621260.1">
    <property type="nucleotide sequence ID" value="NZ_JACYFJ010000005.1"/>
</dbReference>
<evidence type="ECO:0000313" key="2">
    <source>
        <dbReference type="EMBL" id="MFC4098036.1"/>
    </source>
</evidence>
<gene>
    <name evidence="2" type="ORF">ACFOUT_19280</name>
</gene>
<comment type="caution">
    <text evidence="2">The sequence shown here is derived from an EMBL/GenBank/DDBJ whole genome shotgun (WGS) entry which is preliminary data.</text>
</comment>
<accession>A0ABV8JV58</accession>
<name>A0ABV8JV58_9FLAO</name>
<sequence>PNREVKPASADGTATPSGRVGRRLSYKSPFTKCEGAFFMGCTQGFYLINLFNPYFFGVYCTNTNFNIKSLISYGKI</sequence>